<dbReference type="Proteomes" id="UP001148838">
    <property type="component" value="Unassembled WGS sequence"/>
</dbReference>
<evidence type="ECO:0000313" key="2">
    <source>
        <dbReference type="Proteomes" id="UP001148838"/>
    </source>
</evidence>
<organism evidence="1 2">
    <name type="scientific">Periplaneta americana</name>
    <name type="common">American cockroach</name>
    <name type="synonym">Blatta americana</name>
    <dbReference type="NCBI Taxonomy" id="6978"/>
    <lineage>
        <taxon>Eukaryota</taxon>
        <taxon>Metazoa</taxon>
        <taxon>Ecdysozoa</taxon>
        <taxon>Arthropoda</taxon>
        <taxon>Hexapoda</taxon>
        <taxon>Insecta</taxon>
        <taxon>Pterygota</taxon>
        <taxon>Neoptera</taxon>
        <taxon>Polyneoptera</taxon>
        <taxon>Dictyoptera</taxon>
        <taxon>Blattodea</taxon>
        <taxon>Blattoidea</taxon>
        <taxon>Blattidae</taxon>
        <taxon>Blattinae</taxon>
        <taxon>Periplaneta</taxon>
    </lineage>
</organism>
<sequence length="72" mass="8254">MGKLRNDKFEAMERGLSSQQNIFKKLSSDNEAGTVASLRVLHELAKRGKPFSDGELVESCMIRVQRRFVQRK</sequence>
<gene>
    <name evidence="1" type="ORF">ANN_08854</name>
</gene>
<comment type="caution">
    <text evidence="1">The sequence shown here is derived from an EMBL/GenBank/DDBJ whole genome shotgun (WGS) entry which is preliminary data.</text>
</comment>
<name>A0ABQ8T3R6_PERAM</name>
<accession>A0ABQ8T3R6</accession>
<dbReference type="EMBL" id="JAJSOF020000017">
    <property type="protein sequence ID" value="KAJ4440706.1"/>
    <property type="molecule type" value="Genomic_DNA"/>
</dbReference>
<proteinExistence type="predicted"/>
<evidence type="ECO:0000313" key="1">
    <source>
        <dbReference type="EMBL" id="KAJ4440706.1"/>
    </source>
</evidence>
<reference evidence="1 2" key="1">
    <citation type="journal article" date="2022" name="Allergy">
        <title>Genome assembly and annotation of Periplaneta americana reveal a comprehensive cockroach allergen profile.</title>
        <authorList>
            <person name="Wang L."/>
            <person name="Xiong Q."/>
            <person name="Saelim N."/>
            <person name="Wang L."/>
            <person name="Nong W."/>
            <person name="Wan A.T."/>
            <person name="Shi M."/>
            <person name="Liu X."/>
            <person name="Cao Q."/>
            <person name="Hui J.H.L."/>
            <person name="Sookrung N."/>
            <person name="Leung T.F."/>
            <person name="Tungtrongchitr A."/>
            <person name="Tsui S.K.W."/>
        </authorList>
    </citation>
    <scope>NUCLEOTIDE SEQUENCE [LARGE SCALE GENOMIC DNA]</scope>
    <source>
        <strain evidence="1">PWHHKU_190912</strain>
    </source>
</reference>
<protein>
    <submittedName>
        <fullName evidence="1">Uncharacterized protein</fullName>
    </submittedName>
</protein>
<keyword evidence="2" id="KW-1185">Reference proteome</keyword>